<dbReference type="PANTHER" id="PTHR23227:SF84">
    <property type="entry name" value="ENDONUCLEASE_EXONUCLEASE_PHOSPHATASE DOMAIN-CONTAINING PROTEIN"/>
    <property type="match status" value="1"/>
</dbReference>
<protein>
    <submittedName>
        <fullName evidence="1">Endo/exonuclease/phosphatase domain-containing protein</fullName>
    </submittedName>
</protein>
<dbReference type="AlphaFoldDB" id="A0A183TDN8"/>
<reference evidence="1" key="1">
    <citation type="submission" date="2016-06" db="UniProtKB">
        <authorList>
            <consortium name="WormBaseParasite"/>
        </authorList>
    </citation>
    <scope>IDENTIFICATION</scope>
</reference>
<dbReference type="InterPro" id="IPR036691">
    <property type="entry name" value="Endo/exonu/phosph_ase_sf"/>
</dbReference>
<proteinExistence type="predicted"/>
<dbReference type="Gene3D" id="3.60.10.10">
    <property type="entry name" value="Endonuclease/exonuclease/phosphatase"/>
    <property type="match status" value="1"/>
</dbReference>
<evidence type="ECO:0000313" key="1">
    <source>
        <dbReference type="WBParaSite" id="SSLN_0001513901-mRNA-1"/>
    </source>
</evidence>
<dbReference type="PANTHER" id="PTHR23227">
    <property type="entry name" value="BUCENTAUR RELATED"/>
    <property type="match status" value="1"/>
</dbReference>
<dbReference type="WBParaSite" id="SSLN_0001513901-mRNA-1">
    <property type="protein sequence ID" value="SSLN_0001513901-mRNA-1"/>
    <property type="gene ID" value="SSLN_0001513901"/>
</dbReference>
<accession>A0A183TDN8</accession>
<sequence length="333" mass="37612">LEVGSGYTFWSGQPKAERRDTGATFAIRNDIVGRLPCLSQGINDHLMSLLLPLRGDKFGTIISAYASPMTSSDAAKDKFFDGLHVLLASVPKADKLIVLGDFNTRVGTDHAVWWGVLGPHGLGGCNDNSFLLRKTCAEPRFLLTNTFFRPPTREKTTWMHPRSRCWQLMDYILVRSSDGITLLTEKSQIRKRYGEHFRSVLNCSSSISDAAIDQLSQVDMNNDLDLLPSLPETIRFVQQFSRWKEPGSDAIPPEVYKHGRPQLMTELTTSFQKMWRQGQVPQDFKDATIVNLYRWKGTQQLCDTHRGHLVAQHRRACSWKATVASDDTVEQPT</sequence>
<organism evidence="1">
    <name type="scientific">Schistocephalus solidus</name>
    <name type="common">Tapeworm</name>
    <dbReference type="NCBI Taxonomy" id="70667"/>
    <lineage>
        <taxon>Eukaryota</taxon>
        <taxon>Metazoa</taxon>
        <taxon>Spiralia</taxon>
        <taxon>Lophotrochozoa</taxon>
        <taxon>Platyhelminthes</taxon>
        <taxon>Cestoda</taxon>
        <taxon>Eucestoda</taxon>
        <taxon>Diphyllobothriidea</taxon>
        <taxon>Diphyllobothriidae</taxon>
        <taxon>Schistocephalus</taxon>
    </lineage>
</organism>
<name>A0A183TDN8_SCHSO</name>
<dbReference type="InterPro" id="IPR027124">
    <property type="entry name" value="Swc5/CFDP1/2"/>
</dbReference>
<dbReference type="SUPFAM" id="SSF56219">
    <property type="entry name" value="DNase I-like"/>
    <property type="match status" value="1"/>
</dbReference>